<keyword evidence="2" id="KW-1185">Reference proteome</keyword>
<dbReference type="InParanoid" id="A0A0C3G870"/>
<dbReference type="Proteomes" id="UP000054166">
    <property type="component" value="Unassembled WGS sequence"/>
</dbReference>
<name>A0A0C3G870_PILCF</name>
<evidence type="ECO:0000313" key="2">
    <source>
        <dbReference type="Proteomes" id="UP000054166"/>
    </source>
</evidence>
<dbReference type="AlphaFoldDB" id="A0A0C3G870"/>
<evidence type="ECO:0000313" key="1">
    <source>
        <dbReference type="EMBL" id="KIM86851.1"/>
    </source>
</evidence>
<gene>
    <name evidence="1" type="ORF">PILCRDRAFT_815284</name>
</gene>
<reference evidence="1 2" key="1">
    <citation type="submission" date="2014-04" db="EMBL/GenBank/DDBJ databases">
        <authorList>
            <consortium name="DOE Joint Genome Institute"/>
            <person name="Kuo A."/>
            <person name="Tarkka M."/>
            <person name="Buscot F."/>
            <person name="Kohler A."/>
            <person name="Nagy L.G."/>
            <person name="Floudas D."/>
            <person name="Copeland A."/>
            <person name="Barry K.W."/>
            <person name="Cichocki N."/>
            <person name="Veneault-Fourrey C."/>
            <person name="LaButti K."/>
            <person name="Lindquist E.A."/>
            <person name="Lipzen A."/>
            <person name="Lundell T."/>
            <person name="Morin E."/>
            <person name="Murat C."/>
            <person name="Sun H."/>
            <person name="Tunlid A."/>
            <person name="Henrissat B."/>
            <person name="Grigoriev I.V."/>
            <person name="Hibbett D.S."/>
            <person name="Martin F."/>
            <person name="Nordberg H.P."/>
            <person name="Cantor M.N."/>
            <person name="Hua S.X."/>
        </authorList>
    </citation>
    <scope>NUCLEOTIDE SEQUENCE [LARGE SCALE GENOMIC DNA]</scope>
    <source>
        <strain evidence="1 2">F 1598</strain>
    </source>
</reference>
<proteinExistence type="predicted"/>
<dbReference type="HOGENOM" id="CLU_2910413_0_0_1"/>
<accession>A0A0C3G870</accession>
<reference evidence="2" key="2">
    <citation type="submission" date="2015-01" db="EMBL/GenBank/DDBJ databases">
        <title>Evolutionary Origins and Diversification of the Mycorrhizal Mutualists.</title>
        <authorList>
            <consortium name="DOE Joint Genome Institute"/>
            <consortium name="Mycorrhizal Genomics Consortium"/>
            <person name="Kohler A."/>
            <person name="Kuo A."/>
            <person name="Nagy L.G."/>
            <person name="Floudas D."/>
            <person name="Copeland A."/>
            <person name="Barry K.W."/>
            <person name="Cichocki N."/>
            <person name="Veneault-Fourrey C."/>
            <person name="LaButti K."/>
            <person name="Lindquist E.A."/>
            <person name="Lipzen A."/>
            <person name="Lundell T."/>
            <person name="Morin E."/>
            <person name="Murat C."/>
            <person name="Riley R."/>
            <person name="Ohm R."/>
            <person name="Sun H."/>
            <person name="Tunlid A."/>
            <person name="Henrissat B."/>
            <person name="Grigoriev I.V."/>
            <person name="Hibbett D.S."/>
            <person name="Martin F."/>
        </authorList>
    </citation>
    <scope>NUCLEOTIDE SEQUENCE [LARGE SCALE GENOMIC DNA]</scope>
    <source>
        <strain evidence="2">F 1598</strain>
    </source>
</reference>
<protein>
    <submittedName>
        <fullName evidence="1">Uncharacterized protein</fullName>
    </submittedName>
</protein>
<organism evidence="1 2">
    <name type="scientific">Piloderma croceum (strain F 1598)</name>
    <dbReference type="NCBI Taxonomy" id="765440"/>
    <lineage>
        <taxon>Eukaryota</taxon>
        <taxon>Fungi</taxon>
        <taxon>Dikarya</taxon>
        <taxon>Basidiomycota</taxon>
        <taxon>Agaricomycotina</taxon>
        <taxon>Agaricomycetes</taxon>
        <taxon>Agaricomycetidae</taxon>
        <taxon>Atheliales</taxon>
        <taxon>Atheliaceae</taxon>
        <taxon>Piloderma</taxon>
    </lineage>
</organism>
<sequence>SPFTNSSKSVSRSPPQVGYIYSLAIPTLQSALSAELPLWIRKARAIGETLAYSANRHGTNLI</sequence>
<feature type="non-terminal residue" evidence="1">
    <location>
        <position position="1"/>
    </location>
</feature>
<feature type="non-terminal residue" evidence="1">
    <location>
        <position position="62"/>
    </location>
</feature>
<dbReference type="EMBL" id="KN832980">
    <property type="protein sequence ID" value="KIM86851.1"/>
    <property type="molecule type" value="Genomic_DNA"/>
</dbReference>